<sequence>MPPAANRCSRCSEPAVVHLIEPERRLCASHFIEDAEARVFAAMMRGQMVSPGDRIAVGLSGGKDSTTLLLMLHRFLPALGGSLIAVTVDEGIAGYREETITAAKALTDELGVEHVIVTFVDIFGDDLDRILAGREGRACTVCGVLRRRALAEAVKQIGATKLATGHNLDDEAQSVLMNVLRGDLPHIIHDTSTGQPGHFVPRIKPLSVLSEKEITTYLLLRGYFRDLPECPYAVTALRSEVRSMLAGLEHRHPGTMGRLLQFRDGVRRSARPTEPKGPPGTCRICGEPTTGEVCQVCRLLGRKEKFSPPGA</sequence>
<keyword evidence="3" id="KW-0067">ATP-binding</keyword>
<dbReference type="GO" id="GO:0016740">
    <property type="term" value="F:transferase activity"/>
    <property type="evidence" value="ECO:0007669"/>
    <property type="project" value="UniProtKB-KW"/>
</dbReference>
<feature type="binding site" evidence="3">
    <location>
        <position position="165"/>
    </location>
    <ligand>
        <name>ATP</name>
        <dbReference type="ChEBI" id="CHEBI:30616"/>
    </ligand>
</feature>
<feature type="binding site" evidence="3">
    <location>
        <position position="170"/>
    </location>
    <ligand>
        <name>ATP</name>
        <dbReference type="ChEBI" id="CHEBI:30616"/>
    </ligand>
</feature>
<dbReference type="PANTHER" id="PTHR11807">
    <property type="entry name" value="ATPASES OF THE PP SUPERFAMILY-RELATED"/>
    <property type="match status" value="1"/>
</dbReference>
<feature type="binding site" evidence="2">
    <location>
        <position position="30"/>
    </location>
    <ligand>
        <name>Zn(2+)</name>
        <dbReference type="ChEBI" id="CHEBI:29105"/>
        <label>1</label>
    </ligand>
</feature>
<accession>A0ABD8A6D7</accession>
<keyword evidence="1" id="KW-0808">Transferase</keyword>
<evidence type="ECO:0000313" key="5">
    <source>
        <dbReference type="EMBL" id="WOX55103.1"/>
    </source>
</evidence>
<evidence type="ECO:0000259" key="4">
    <source>
        <dbReference type="Pfam" id="PF01171"/>
    </source>
</evidence>
<feature type="binding site" evidence="3">
    <location>
        <begin position="58"/>
        <end position="60"/>
    </location>
    <ligand>
        <name>ATP</name>
        <dbReference type="ChEBI" id="CHEBI:30616"/>
    </ligand>
</feature>
<organism evidence="5 6">
    <name type="scientific">Methanoculleus palmolei</name>
    <dbReference type="NCBI Taxonomy" id="72612"/>
    <lineage>
        <taxon>Archaea</taxon>
        <taxon>Methanobacteriati</taxon>
        <taxon>Methanobacteriota</taxon>
        <taxon>Stenosarchaea group</taxon>
        <taxon>Methanomicrobia</taxon>
        <taxon>Methanomicrobiales</taxon>
        <taxon>Methanomicrobiaceae</taxon>
        <taxon>Methanoculleus</taxon>
    </lineage>
</organism>
<feature type="binding site" evidence="2">
    <location>
        <position position="27"/>
    </location>
    <ligand>
        <name>Zn(2+)</name>
        <dbReference type="ChEBI" id="CHEBI:29105"/>
        <label>1</label>
    </ligand>
</feature>
<protein>
    <submittedName>
        <fullName evidence="5">TIGR00269 family protein</fullName>
    </submittedName>
</protein>
<keyword evidence="3" id="KW-0547">Nucleotide-binding</keyword>
<dbReference type="InterPro" id="IPR035107">
    <property type="entry name" value="tRNA_thiolation_TtcA_Ctu1"/>
</dbReference>
<dbReference type="Pfam" id="PF01171">
    <property type="entry name" value="ATP_bind_3"/>
    <property type="match status" value="1"/>
</dbReference>
<reference evidence="5 6" key="1">
    <citation type="submission" date="2023-10" db="EMBL/GenBank/DDBJ databases">
        <title>The complete genome sequence of Methanoculleus palmolei DSM 4273.</title>
        <authorList>
            <person name="Lai S.-J."/>
            <person name="You Y.-T."/>
            <person name="Chen S.-C."/>
        </authorList>
    </citation>
    <scope>NUCLEOTIDE SEQUENCE [LARGE SCALE GENOMIC DNA]</scope>
    <source>
        <strain evidence="5 6">DSM 4273</strain>
    </source>
</reference>
<evidence type="ECO:0000256" key="3">
    <source>
        <dbReference type="PIRSR" id="PIRSR004976-51"/>
    </source>
</evidence>
<dbReference type="NCBIfam" id="TIGR00269">
    <property type="entry name" value="TIGR00269 family protein"/>
    <property type="match status" value="1"/>
</dbReference>
<dbReference type="Gene3D" id="3.40.50.620">
    <property type="entry name" value="HUPs"/>
    <property type="match status" value="1"/>
</dbReference>
<feature type="binding site" evidence="2">
    <location>
        <position position="282"/>
    </location>
    <ligand>
        <name>Zn(2+)</name>
        <dbReference type="ChEBI" id="CHEBI:29105"/>
        <label>2</label>
    </ligand>
</feature>
<feature type="binding site" evidence="2">
    <location>
        <position position="11"/>
    </location>
    <ligand>
        <name>Zn(2+)</name>
        <dbReference type="ChEBI" id="CHEBI:29105"/>
        <label>1</label>
    </ligand>
</feature>
<dbReference type="Proteomes" id="UP001626603">
    <property type="component" value="Chromosome"/>
</dbReference>
<feature type="binding site" evidence="2">
    <location>
        <position position="285"/>
    </location>
    <ligand>
        <name>Zn(2+)</name>
        <dbReference type="ChEBI" id="CHEBI:29105"/>
        <label>2</label>
    </ligand>
</feature>
<dbReference type="PANTHER" id="PTHR11807:SF12">
    <property type="entry name" value="CYTOPLASMIC TRNA 2-THIOLATION PROTEIN 1"/>
    <property type="match status" value="1"/>
</dbReference>
<dbReference type="EMBL" id="CP137641">
    <property type="protein sequence ID" value="WOX55103.1"/>
    <property type="molecule type" value="Genomic_DNA"/>
</dbReference>
<keyword evidence="2" id="KW-0479">Metal-binding</keyword>
<feature type="binding site" evidence="2">
    <location>
        <position position="297"/>
    </location>
    <ligand>
        <name>Zn(2+)</name>
        <dbReference type="ChEBI" id="CHEBI:29105"/>
        <label>2</label>
    </ligand>
</feature>
<dbReference type="AlphaFoldDB" id="A0ABD8A6D7"/>
<keyword evidence="6" id="KW-1185">Reference proteome</keyword>
<feature type="binding site" evidence="3">
    <location>
        <position position="64"/>
    </location>
    <ligand>
        <name>ATP</name>
        <dbReference type="ChEBI" id="CHEBI:30616"/>
    </ligand>
</feature>
<evidence type="ECO:0000256" key="2">
    <source>
        <dbReference type="PIRSR" id="PIRSR004976-50"/>
    </source>
</evidence>
<evidence type="ECO:0000313" key="6">
    <source>
        <dbReference type="Proteomes" id="UP001626603"/>
    </source>
</evidence>
<name>A0ABD8A6D7_9EURY</name>
<dbReference type="SUPFAM" id="SSF52402">
    <property type="entry name" value="Adenine nucleotide alpha hydrolases-like"/>
    <property type="match status" value="1"/>
</dbReference>
<dbReference type="InterPro" id="IPR011063">
    <property type="entry name" value="TilS/TtcA_N"/>
</dbReference>
<feature type="domain" description="tRNA(Ile)-lysidine/2-thiocytidine synthase N-terminal" evidence="4">
    <location>
        <begin position="55"/>
        <end position="218"/>
    </location>
</feature>
<dbReference type="InterPro" id="IPR014729">
    <property type="entry name" value="Rossmann-like_a/b/a_fold"/>
</dbReference>
<proteinExistence type="predicted"/>
<evidence type="ECO:0000256" key="1">
    <source>
        <dbReference type="ARBA" id="ARBA00022679"/>
    </source>
</evidence>
<feature type="binding site" evidence="3">
    <location>
        <position position="88"/>
    </location>
    <ligand>
        <name>ATP</name>
        <dbReference type="ChEBI" id="CHEBI:30616"/>
    </ligand>
</feature>
<feature type="binding site" evidence="2">
    <location>
        <position position="294"/>
    </location>
    <ligand>
        <name>Zn(2+)</name>
        <dbReference type="ChEBI" id="CHEBI:29105"/>
        <label>2</label>
    </ligand>
</feature>
<gene>
    <name evidence="5" type="ORF">R6Y95_06410</name>
</gene>
<keyword evidence="2" id="KW-0862">Zinc</keyword>
<dbReference type="InterPro" id="IPR000541">
    <property type="entry name" value="Ncs6/Tuc1/Ctu1"/>
</dbReference>
<feature type="binding site" evidence="2">
    <location>
        <position position="8"/>
    </location>
    <ligand>
        <name>Zn(2+)</name>
        <dbReference type="ChEBI" id="CHEBI:29105"/>
        <label>1</label>
    </ligand>
</feature>
<dbReference type="PIRSF" id="PIRSF004976">
    <property type="entry name" value="ATPase_YdaO"/>
    <property type="match status" value="1"/>
</dbReference>